<proteinExistence type="predicted"/>
<protein>
    <recommendedName>
        <fullName evidence="3">Secreted protein</fullName>
    </recommendedName>
</protein>
<feature type="chain" id="PRO_5016834581" description="Secreted protein" evidence="1">
    <location>
        <begin position="17"/>
        <end position="118"/>
    </location>
</feature>
<evidence type="ECO:0000313" key="2">
    <source>
        <dbReference type="EMBL" id="RCV06582.1"/>
    </source>
</evidence>
<organism evidence="2">
    <name type="scientific">Setaria italica</name>
    <name type="common">Foxtail millet</name>
    <name type="synonym">Panicum italicum</name>
    <dbReference type="NCBI Taxonomy" id="4555"/>
    <lineage>
        <taxon>Eukaryota</taxon>
        <taxon>Viridiplantae</taxon>
        <taxon>Streptophyta</taxon>
        <taxon>Embryophyta</taxon>
        <taxon>Tracheophyta</taxon>
        <taxon>Spermatophyta</taxon>
        <taxon>Magnoliopsida</taxon>
        <taxon>Liliopsida</taxon>
        <taxon>Poales</taxon>
        <taxon>Poaceae</taxon>
        <taxon>PACMAD clade</taxon>
        <taxon>Panicoideae</taxon>
        <taxon>Panicodae</taxon>
        <taxon>Paniceae</taxon>
        <taxon>Cenchrinae</taxon>
        <taxon>Setaria</taxon>
    </lineage>
</organism>
<feature type="signal peptide" evidence="1">
    <location>
        <begin position="1"/>
        <end position="16"/>
    </location>
</feature>
<evidence type="ECO:0000256" key="1">
    <source>
        <dbReference type="SAM" id="SignalP"/>
    </source>
</evidence>
<gene>
    <name evidence="2" type="ORF">SETIT_1G174500v2</name>
</gene>
<reference evidence="2" key="1">
    <citation type="journal article" date="2012" name="Nat. Biotechnol.">
        <title>Reference genome sequence of the model plant Setaria.</title>
        <authorList>
            <person name="Bennetzen J.L."/>
            <person name="Schmutz J."/>
            <person name="Wang H."/>
            <person name="Percifield R."/>
            <person name="Hawkins J."/>
            <person name="Pontaroli A.C."/>
            <person name="Estep M."/>
            <person name="Feng L."/>
            <person name="Vaughn J.N."/>
            <person name="Grimwood J."/>
            <person name="Jenkins J."/>
            <person name="Barry K."/>
            <person name="Lindquist E."/>
            <person name="Hellsten U."/>
            <person name="Deshpande S."/>
            <person name="Wang X."/>
            <person name="Wu X."/>
            <person name="Mitros T."/>
            <person name="Triplett J."/>
            <person name="Yang X."/>
            <person name="Ye C.Y."/>
            <person name="Mauro-Herrera M."/>
            <person name="Wang L."/>
            <person name="Li P."/>
            <person name="Sharma M."/>
            <person name="Sharma R."/>
            <person name="Ronald P.C."/>
            <person name="Panaud O."/>
            <person name="Kellogg E.A."/>
            <person name="Brutnell T.P."/>
            <person name="Doust A.N."/>
            <person name="Tuskan G.A."/>
            <person name="Rokhsar D."/>
            <person name="Devos K.M."/>
        </authorList>
    </citation>
    <scope>NUCLEOTIDE SEQUENCE [LARGE SCALE GENOMIC DNA]</scope>
    <source>
        <strain evidence="2">Yugu1</strain>
    </source>
</reference>
<dbReference type="AlphaFoldDB" id="A0A368PLP2"/>
<reference evidence="2" key="2">
    <citation type="submission" date="2015-07" db="EMBL/GenBank/DDBJ databases">
        <authorList>
            <person name="Noorani M."/>
        </authorList>
    </citation>
    <scope>NUCLEOTIDE SEQUENCE</scope>
    <source>
        <strain evidence="2">Yugu1</strain>
    </source>
</reference>
<sequence length="118" mass="12749">MVDLVLGLVVSALAAGSSPEAGAPLAPTSYQRVGGNGRQPLHLRSLLVVSAPLCGAARQVWPKERRRFLVGVMMWSCRSYEQKLYPIGVSVSNDGVDWALFPSIEAFVVMLSARSMVF</sequence>
<accession>A0A368PLP2</accession>
<evidence type="ECO:0008006" key="3">
    <source>
        <dbReference type="Google" id="ProtNLM"/>
    </source>
</evidence>
<dbReference type="EMBL" id="CM003528">
    <property type="protein sequence ID" value="RCV06582.1"/>
    <property type="molecule type" value="Genomic_DNA"/>
</dbReference>
<name>A0A368PLP2_SETIT</name>
<keyword evidence="1" id="KW-0732">Signal</keyword>